<organism evidence="5 6">
    <name type="scientific">Chitinophaga rhizophila</name>
    <dbReference type="NCBI Taxonomy" id="2866212"/>
    <lineage>
        <taxon>Bacteria</taxon>
        <taxon>Pseudomonadati</taxon>
        <taxon>Bacteroidota</taxon>
        <taxon>Chitinophagia</taxon>
        <taxon>Chitinophagales</taxon>
        <taxon>Chitinophagaceae</taxon>
        <taxon>Chitinophaga</taxon>
    </lineage>
</organism>
<sequence>MRPTIAIISLLLCLSSTVALAQTEQKGWVNRTLNRFFNDTTSASEKSFRVYPTLGYSPETGIEIGASGLWLFRAKGDSTNRLSEVQAFTFFTFKAQYGLWIDNAIYGDQDKWFFLGRTRIQRFPLLYYGIGPDTDGEHPAVVDANYILLRQRVLRKISRNLFLGPEIDYQYLYGTEFNQPEEGPKYTIPSGGNGTSNLGFGAALVYDDRHNVLNVRKGWFGELSYLGYHPSLTSDFKFGSINLDIRGFHPYKKNNVIAWQVLGNFLNGNVPFNQLALMGGDMMMRGYYQGRYRDKNMLAAQVEYRMLPFSFSKRWGATVFAGTAAVAPEVKAFQLDKTQFAGGAGVRYLLFPKKDIFLRLDVGMTREGPGFYFFTGEAF</sequence>
<protein>
    <submittedName>
        <fullName evidence="5">Outer membrane protein assembly factor</fullName>
    </submittedName>
</protein>
<evidence type="ECO:0000259" key="4">
    <source>
        <dbReference type="Pfam" id="PF01103"/>
    </source>
</evidence>
<dbReference type="Gene3D" id="2.40.160.50">
    <property type="entry name" value="membrane protein fhac: a member of the omp85/tpsb transporter family"/>
    <property type="match status" value="1"/>
</dbReference>
<feature type="domain" description="Bacterial surface antigen (D15)" evidence="4">
    <location>
        <begin position="188"/>
        <end position="346"/>
    </location>
</feature>
<keyword evidence="2" id="KW-0472">Membrane</keyword>
<keyword evidence="3" id="KW-0732">Signal</keyword>
<evidence type="ECO:0000256" key="2">
    <source>
        <dbReference type="ARBA" id="ARBA00023136"/>
    </source>
</evidence>
<evidence type="ECO:0000256" key="3">
    <source>
        <dbReference type="SAM" id="SignalP"/>
    </source>
</evidence>
<comment type="caution">
    <text evidence="5">The sequence shown here is derived from an EMBL/GenBank/DDBJ whole genome shotgun (WGS) entry which is preliminary data.</text>
</comment>
<reference evidence="5 6" key="1">
    <citation type="submission" date="2021-08" db="EMBL/GenBank/DDBJ databases">
        <title>The genome sequence of Chitinophaga sp. B61.</title>
        <authorList>
            <person name="Zhang X."/>
        </authorList>
    </citation>
    <scope>NUCLEOTIDE SEQUENCE [LARGE SCALE GENOMIC DNA]</scope>
    <source>
        <strain evidence="5 6">B61</strain>
    </source>
</reference>
<feature type="signal peptide" evidence="3">
    <location>
        <begin position="1"/>
        <end position="21"/>
    </location>
</feature>
<keyword evidence="6" id="KW-1185">Reference proteome</keyword>
<name>A0ABS7GJ81_9BACT</name>
<dbReference type="Proteomes" id="UP000812961">
    <property type="component" value="Unassembled WGS sequence"/>
</dbReference>
<feature type="chain" id="PRO_5045129117" evidence="3">
    <location>
        <begin position="22"/>
        <end position="379"/>
    </location>
</feature>
<dbReference type="RefSeq" id="WP_220253079.1">
    <property type="nucleotide sequence ID" value="NZ_JAICCF010000005.1"/>
</dbReference>
<dbReference type="InterPro" id="IPR000184">
    <property type="entry name" value="Bac_surfAg_D15"/>
</dbReference>
<accession>A0ABS7GJ81</accession>
<dbReference type="EMBL" id="JAICCF010000005">
    <property type="protein sequence ID" value="MBW8687757.1"/>
    <property type="molecule type" value="Genomic_DNA"/>
</dbReference>
<evidence type="ECO:0000256" key="1">
    <source>
        <dbReference type="ARBA" id="ARBA00004370"/>
    </source>
</evidence>
<evidence type="ECO:0000313" key="5">
    <source>
        <dbReference type="EMBL" id="MBW8687757.1"/>
    </source>
</evidence>
<evidence type="ECO:0000313" key="6">
    <source>
        <dbReference type="Proteomes" id="UP000812961"/>
    </source>
</evidence>
<gene>
    <name evidence="5" type="ORF">K1Y79_25690</name>
</gene>
<proteinExistence type="predicted"/>
<dbReference type="Pfam" id="PF01103">
    <property type="entry name" value="Omp85"/>
    <property type="match status" value="1"/>
</dbReference>
<comment type="subcellular location">
    <subcellularLocation>
        <location evidence="1">Membrane</location>
    </subcellularLocation>
</comment>